<dbReference type="InterPro" id="IPR026341">
    <property type="entry name" value="T9SS_type_B"/>
</dbReference>
<dbReference type="InterPro" id="IPR001434">
    <property type="entry name" value="OmcB-like_DUF11"/>
</dbReference>
<dbReference type="PANTHER" id="PTHR34819">
    <property type="entry name" value="LARGE CYSTEINE-RICH PERIPLASMIC PROTEIN OMCB"/>
    <property type="match status" value="1"/>
</dbReference>
<evidence type="ECO:0000259" key="2">
    <source>
        <dbReference type="Pfam" id="PF01345"/>
    </source>
</evidence>
<accession>A0ABS9UUA1</accession>
<gene>
    <name evidence="5" type="ORF">MM236_19540</name>
</gene>
<proteinExistence type="predicted"/>
<feature type="domain" description="DUF7507" evidence="4">
    <location>
        <begin position="114"/>
        <end position="207"/>
    </location>
</feature>
<dbReference type="PANTHER" id="PTHR34819:SF3">
    <property type="entry name" value="CELL SURFACE PROTEIN"/>
    <property type="match status" value="1"/>
</dbReference>
<feature type="domain" description="DUF7507" evidence="4">
    <location>
        <begin position="7"/>
        <end position="100"/>
    </location>
</feature>
<feature type="region of interest" description="Disordered" evidence="1">
    <location>
        <begin position="194"/>
        <end position="228"/>
    </location>
</feature>
<dbReference type="SUPFAM" id="SSF49478">
    <property type="entry name" value="Cna protein B-type domain"/>
    <property type="match status" value="1"/>
</dbReference>
<protein>
    <submittedName>
        <fullName evidence="5">Gliding motility-associated C-terminal domain-containing protein</fullName>
    </submittedName>
</protein>
<dbReference type="NCBIfam" id="TIGR01451">
    <property type="entry name" value="B_ant_repeat"/>
    <property type="match status" value="4"/>
</dbReference>
<evidence type="ECO:0000313" key="6">
    <source>
        <dbReference type="Proteomes" id="UP001165488"/>
    </source>
</evidence>
<dbReference type="Gene3D" id="2.60.40.10">
    <property type="entry name" value="Immunoglobulins"/>
    <property type="match status" value="2"/>
</dbReference>
<comment type="caution">
    <text evidence="5">The sequence shown here is derived from an EMBL/GenBank/DDBJ whole genome shotgun (WGS) entry which is preliminary data.</text>
</comment>
<keyword evidence="6" id="KW-1185">Reference proteome</keyword>
<sequence>TPVNQNSNIALSKTADKTAVSEAGEVIVYTLTVTNTGNTTLTDVLIIDAKLGVEENIGTLSPGESSSISASYTVTQEDIDSGSILNAASVEGTDPNGETPEGSDEVETPVDQNSNIVLSKTADKTAVSEAGEVIVYTLTVANTGNTTLTDVLIIDAKLGVEENIGTLSPGESSSISVSYTVTQEDIDSGSILNAASVQGTDPNGETPEGSDEVETPVDQNSSISLSKTADKTAVSEAGEVIVYTLTVTNTGNTTLTDVLIIDAKLGVEENIGTLSPGESSSISVSYTVTQEDEFAQVPIINIANVTGQDGLGNLVEDEDQVDVDVICEGRTKIQGIVFNADNGEPLAGVPVTLIPQEGTSGQVLLQVTQADGRYFFTDIVPGDYLIQVQDANLNSAKGLYPVESSLFFTRIENCNFITKDFGYETFDGNVIGDFVWYDLNGNGVQDEWYDANDDNEVTLNIPDENGYVDFDAWEWIDFNGDGRFDGPENEGELRKAGFGNSNSANIQVSGPEGYFEEIQIGILGYYRTRPSALGAYTVELVIDEELELAAEAIGNSGKVKVIPNFGGRVKSDPIIECGVTTGNPIEFTLNTSSRVRLDIDFGVRCQEVHVVRPIIANDDDMGEFRVSHEGLIGNVLENDLLDGQRPNPDDVDFVFTDLDGILGLLINPNGELSLIPGLNEAREYRLRYLLSEVINPDNIDSAFVTFRLLEDVVDLAISKTSFEVEIFEGDEFEYEIIIANNGDVDVTDVEIVDELPNGVTYISSAIVSSSSLIDPSLNVVGDRLIWTVPVFPAGETMTIRVLVKANALPNGSELTVTNVVTVTSSGEESNPDDNTATDTNTIKPFFIPNVITPNGDSLNDQFEIKGLGKFPSNEIVIINRYGDHVFERINYQNDWSAEGLPAGTYFYILVGTDSQGRSHDFKGWVQVIKE</sequence>
<feature type="non-terminal residue" evidence="5">
    <location>
        <position position="1"/>
    </location>
</feature>
<feature type="region of interest" description="Disordered" evidence="1">
    <location>
        <begin position="88"/>
        <end position="113"/>
    </location>
</feature>
<feature type="domain" description="DUF7507" evidence="4">
    <location>
        <begin position="221"/>
        <end position="317"/>
    </location>
</feature>
<dbReference type="EMBL" id="JAKZGS010000034">
    <property type="protein sequence ID" value="MCH7400196.1"/>
    <property type="molecule type" value="Genomic_DNA"/>
</dbReference>
<dbReference type="Pfam" id="PF24346">
    <property type="entry name" value="DUF7507"/>
    <property type="match status" value="3"/>
</dbReference>
<feature type="compositionally biased region" description="Polar residues" evidence="1">
    <location>
        <begin position="194"/>
        <end position="203"/>
    </location>
</feature>
<dbReference type="InterPro" id="IPR047589">
    <property type="entry name" value="DUF11_rpt"/>
</dbReference>
<dbReference type="Proteomes" id="UP001165488">
    <property type="component" value="Unassembled WGS sequence"/>
</dbReference>
<dbReference type="Pfam" id="PF13585">
    <property type="entry name" value="CHU_C"/>
    <property type="match status" value="1"/>
</dbReference>
<feature type="domain" description="DUF11" evidence="2">
    <location>
        <begin position="714"/>
        <end position="839"/>
    </location>
</feature>
<dbReference type="InterPro" id="IPR051172">
    <property type="entry name" value="Chlamydia_OmcB"/>
</dbReference>
<dbReference type="SUPFAM" id="SSF117074">
    <property type="entry name" value="Hypothetical protein PA1324"/>
    <property type="match status" value="1"/>
</dbReference>
<reference evidence="5" key="1">
    <citation type="submission" date="2022-03" db="EMBL/GenBank/DDBJ databases">
        <title>De novo assembled genomes of Belliella spp. (Cyclobacteriaceae) strains.</title>
        <authorList>
            <person name="Szabo A."/>
            <person name="Korponai K."/>
            <person name="Felfoldi T."/>
        </authorList>
    </citation>
    <scope>NUCLEOTIDE SEQUENCE</scope>
    <source>
        <strain evidence="5">DSM 107340</strain>
    </source>
</reference>
<evidence type="ECO:0000256" key="1">
    <source>
        <dbReference type="SAM" id="MobiDB-lite"/>
    </source>
</evidence>
<feature type="domain" description="NOMO second beta-sandwich" evidence="3">
    <location>
        <begin position="333"/>
        <end position="393"/>
    </location>
</feature>
<dbReference type="Pfam" id="PF22904">
    <property type="entry name" value="NOMO1-like_2nd"/>
    <property type="match status" value="1"/>
</dbReference>
<feature type="compositionally biased region" description="Polar residues" evidence="1">
    <location>
        <begin position="217"/>
        <end position="227"/>
    </location>
</feature>
<evidence type="ECO:0000259" key="4">
    <source>
        <dbReference type="Pfam" id="PF24346"/>
    </source>
</evidence>
<dbReference type="Pfam" id="PF01345">
    <property type="entry name" value="DUF11"/>
    <property type="match status" value="1"/>
</dbReference>
<dbReference type="InterPro" id="IPR013783">
    <property type="entry name" value="Ig-like_fold"/>
</dbReference>
<organism evidence="5 6">
    <name type="scientific">Belliella calami</name>
    <dbReference type="NCBI Taxonomy" id="2923436"/>
    <lineage>
        <taxon>Bacteria</taxon>
        <taxon>Pseudomonadati</taxon>
        <taxon>Bacteroidota</taxon>
        <taxon>Cytophagia</taxon>
        <taxon>Cytophagales</taxon>
        <taxon>Cyclobacteriaceae</taxon>
        <taxon>Belliella</taxon>
    </lineage>
</organism>
<name>A0ABS9UUA1_9BACT</name>
<dbReference type="Gene3D" id="2.60.40.1170">
    <property type="entry name" value="Mu homology domain, subdomain B"/>
    <property type="match status" value="1"/>
</dbReference>
<dbReference type="RefSeq" id="WP_241276686.1">
    <property type="nucleotide sequence ID" value="NZ_JAKZGS010000034.1"/>
</dbReference>
<dbReference type="InterPro" id="IPR055074">
    <property type="entry name" value="NOMO1-3_2nd"/>
</dbReference>
<evidence type="ECO:0000259" key="3">
    <source>
        <dbReference type="Pfam" id="PF22904"/>
    </source>
</evidence>
<evidence type="ECO:0000313" key="5">
    <source>
        <dbReference type="EMBL" id="MCH7400196.1"/>
    </source>
</evidence>
<dbReference type="NCBIfam" id="TIGR04131">
    <property type="entry name" value="Bac_Flav_CTERM"/>
    <property type="match status" value="1"/>
</dbReference>
<dbReference type="InterPro" id="IPR055354">
    <property type="entry name" value="DUF7507"/>
</dbReference>